<evidence type="ECO:0000313" key="3">
    <source>
        <dbReference type="Proteomes" id="UP000078225"/>
    </source>
</evidence>
<evidence type="ECO:0000259" key="1">
    <source>
        <dbReference type="Pfam" id="PF07819"/>
    </source>
</evidence>
<evidence type="ECO:0000313" key="2">
    <source>
        <dbReference type="EMBL" id="OAT76786.1"/>
    </source>
</evidence>
<dbReference type="STRING" id="1691903.A9B99_22640"/>
<name>A0A1B7L3E9_9ENTR</name>
<dbReference type="RefSeq" id="WP_064598130.1">
    <property type="nucleotide sequence ID" value="NZ_LYRP01000016.1"/>
</dbReference>
<dbReference type="OrthoDB" id="9814331at2"/>
<proteinExistence type="predicted"/>
<keyword evidence="3" id="KW-1185">Reference proteome</keyword>
<protein>
    <recommendedName>
        <fullName evidence="1">GPI inositol-deacylase PGAP1-like alpha/beta domain-containing protein</fullName>
    </recommendedName>
</protein>
<reference evidence="3" key="1">
    <citation type="submission" date="2016-05" db="EMBL/GenBank/DDBJ databases">
        <authorList>
            <person name="Behera P."/>
            <person name="Vaishampayan P."/>
            <person name="Singh N."/>
            <person name="Raina V."/>
            <person name="Suar M."/>
            <person name="Pattnaik A."/>
            <person name="Rastogi G."/>
        </authorList>
    </citation>
    <scope>NUCLEOTIDE SEQUENCE [LARGE SCALE GENOMIC DNA]</scope>
    <source>
        <strain evidence="3">MP23</strain>
    </source>
</reference>
<dbReference type="Gene3D" id="3.40.50.1820">
    <property type="entry name" value="alpha/beta hydrolase"/>
    <property type="match status" value="1"/>
</dbReference>
<feature type="domain" description="GPI inositol-deacylase PGAP1-like alpha/beta" evidence="1">
    <location>
        <begin position="200"/>
        <end position="241"/>
    </location>
</feature>
<dbReference type="SUPFAM" id="SSF53474">
    <property type="entry name" value="alpha/beta-Hydrolases"/>
    <property type="match status" value="1"/>
</dbReference>
<dbReference type="EMBL" id="LYRP01000016">
    <property type="protein sequence ID" value="OAT76786.1"/>
    <property type="molecule type" value="Genomic_DNA"/>
</dbReference>
<dbReference type="GO" id="GO:0016788">
    <property type="term" value="F:hydrolase activity, acting on ester bonds"/>
    <property type="evidence" value="ECO:0007669"/>
    <property type="project" value="InterPro"/>
</dbReference>
<sequence>MKEADNIVNIYPEYDGAGNAHYKLFSQPKGGKLIQQCVVYPERVIPIIFIPGVMGSNLKSTRYEGEKVWNLDSLVGIANSWFAAKATVRKEKLSPLTTEVDDSGKVDEKAEPFLLLTRKERGWGSVAYTSYAPFLCWLQDVLNDFGPMENSERGKLLNSVQPMETGEITLEKAEVELTYRYLYPVYAMGYNWLKSNTDSAHQLGKKIKEITEFYQSKGRKCEKVILVTHSMGGLVARHYTQNMGGEEHVLGVVHGVMPALGAAATYRRMKAGTEYPAGRVDGWIGSQVQGGDAEAMTAVLAQAPGPLQLLPGKAYGMRWLKIMDGEDVLFFPKEDPYREIYLQRNKWWGLCDEHFINPELNSKLIKNDKDWYRYEEIIKDEVRPFIEDLYGKYHPNTYAFYSADKSFLSYGDVCWQSKTPFIEQWVNQGRSRNVENGRPLDKTEKFNRRTVSAPLAGEGWAQGIYQSWRLLPPGEAGDGTVPVRSGRIAAHYLRARYQVSVGHESAYKHKQAQQFTLRALVKIIQDIQQTALAY</sequence>
<accession>A0A1B7L3E9</accession>
<dbReference type="Proteomes" id="UP000078225">
    <property type="component" value="Unassembled WGS sequence"/>
</dbReference>
<gene>
    <name evidence="2" type="ORF">A9B99_22640</name>
</gene>
<dbReference type="InterPro" id="IPR012908">
    <property type="entry name" value="PGAP1-ab_dom-like"/>
</dbReference>
<organism evidence="2 3">
    <name type="scientific">Mangrovibacter phragmitis</name>
    <dbReference type="NCBI Taxonomy" id="1691903"/>
    <lineage>
        <taxon>Bacteria</taxon>
        <taxon>Pseudomonadati</taxon>
        <taxon>Pseudomonadota</taxon>
        <taxon>Gammaproteobacteria</taxon>
        <taxon>Enterobacterales</taxon>
        <taxon>Enterobacteriaceae</taxon>
        <taxon>Mangrovibacter</taxon>
    </lineage>
</organism>
<comment type="caution">
    <text evidence="2">The sequence shown here is derived from an EMBL/GenBank/DDBJ whole genome shotgun (WGS) entry which is preliminary data.</text>
</comment>
<dbReference type="InterPro" id="IPR029058">
    <property type="entry name" value="AB_hydrolase_fold"/>
</dbReference>
<dbReference type="PANTHER" id="PTHR11440">
    <property type="entry name" value="LECITHIN-CHOLESTEROL ACYLTRANSFERASE-RELATED"/>
    <property type="match status" value="1"/>
</dbReference>
<dbReference type="Pfam" id="PF07819">
    <property type="entry name" value="PGAP1"/>
    <property type="match status" value="1"/>
</dbReference>
<dbReference type="AlphaFoldDB" id="A0A1B7L3E9"/>